<feature type="transmembrane region" description="Helical" evidence="1">
    <location>
        <begin position="120"/>
        <end position="137"/>
    </location>
</feature>
<keyword evidence="3" id="KW-1185">Reference proteome</keyword>
<keyword evidence="1" id="KW-0472">Membrane</keyword>
<evidence type="ECO:0000256" key="1">
    <source>
        <dbReference type="SAM" id="Phobius"/>
    </source>
</evidence>
<evidence type="ECO:0000313" key="3">
    <source>
        <dbReference type="Proteomes" id="UP001604267"/>
    </source>
</evidence>
<dbReference type="RefSeq" id="WP_392816799.1">
    <property type="nucleotide sequence ID" value="NZ_JBICYV010000004.1"/>
</dbReference>
<protein>
    <submittedName>
        <fullName evidence="2">Uncharacterized protein</fullName>
    </submittedName>
</protein>
<name>A0ABW7B0C2_9ACTN</name>
<keyword evidence="1" id="KW-1133">Transmembrane helix</keyword>
<evidence type="ECO:0000313" key="2">
    <source>
        <dbReference type="EMBL" id="MFG3010608.1"/>
    </source>
</evidence>
<gene>
    <name evidence="2" type="ORF">ACGFZB_09120</name>
</gene>
<dbReference type="Proteomes" id="UP001604267">
    <property type="component" value="Unassembled WGS sequence"/>
</dbReference>
<dbReference type="EMBL" id="JBICYV010000004">
    <property type="protein sequence ID" value="MFG3010608.1"/>
    <property type="molecule type" value="Genomic_DNA"/>
</dbReference>
<keyword evidence="1" id="KW-0812">Transmembrane</keyword>
<sequence>MAYRQLQATRNVEGATVARSLAIDQYIETNNGSVYQTIINNAAVDEDTKQQVRRLAVASPEMLSKLDAMLKNSGDVKTAAAIVKEASDILTSSANTSVKFTDDGDDPMFPGKGERELRKAVFGPYLLILLIVALIIWL</sequence>
<reference evidence="2 3" key="1">
    <citation type="submission" date="2024-10" db="EMBL/GenBank/DDBJ databases">
        <title>The Natural Products Discovery Center: Release of the First 8490 Sequenced Strains for Exploring Actinobacteria Biosynthetic Diversity.</title>
        <authorList>
            <person name="Kalkreuter E."/>
            <person name="Kautsar S.A."/>
            <person name="Yang D."/>
            <person name="Bader C.D."/>
            <person name="Teijaro C.N."/>
            <person name="Fluegel L."/>
            <person name="Davis C.M."/>
            <person name="Simpson J.R."/>
            <person name="Lauterbach L."/>
            <person name="Steele A.D."/>
            <person name="Gui C."/>
            <person name="Meng S."/>
            <person name="Li G."/>
            <person name="Viehrig K."/>
            <person name="Ye F."/>
            <person name="Su P."/>
            <person name="Kiefer A.F."/>
            <person name="Nichols A."/>
            <person name="Cepeda A.J."/>
            <person name="Yan W."/>
            <person name="Fan B."/>
            <person name="Jiang Y."/>
            <person name="Adhikari A."/>
            <person name="Zheng C.-J."/>
            <person name="Schuster L."/>
            <person name="Cowan T.M."/>
            <person name="Smanski M.J."/>
            <person name="Chevrette M.G."/>
            <person name="De Carvalho L.P.S."/>
            <person name="Shen B."/>
        </authorList>
    </citation>
    <scope>NUCLEOTIDE SEQUENCE [LARGE SCALE GENOMIC DNA]</scope>
    <source>
        <strain evidence="2 3">NPDC048320</strain>
    </source>
</reference>
<comment type="caution">
    <text evidence="2">The sequence shown here is derived from an EMBL/GenBank/DDBJ whole genome shotgun (WGS) entry which is preliminary data.</text>
</comment>
<proteinExistence type="predicted"/>
<accession>A0ABW7B0C2</accession>
<organism evidence="2 3">
    <name type="scientific">Streptomyces cinerochromogenes</name>
    <dbReference type="NCBI Taxonomy" id="66422"/>
    <lineage>
        <taxon>Bacteria</taxon>
        <taxon>Bacillati</taxon>
        <taxon>Actinomycetota</taxon>
        <taxon>Actinomycetes</taxon>
        <taxon>Kitasatosporales</taxon>
        <taxon>Streptomycetaceae</taxon>
        <taxon>Streptomyces</taxon>
    </lineage>
</organism>